<gene>
    <name evidence="1" type="ORF">QTP70_032385</name>
</gene>
<evidence type="ECO:0000313" key="2">
    <source>
        <dbReference type="Proteomes" id="UP001274896"/>
    </source>
</evidence>
<proteinExistence type="predicted"/>
<feature type="non-terminal residue" evidence="1">
    <location>
        <position position="123"/>
    </location>
</feature>
<dbReference type="GO" id="GO:0045944">
    <property type="term" value="P:positive regulation of transcription by RNA polymerase II"/>
    <property type="evidence" value="ECO:0007669"/>
    <property type="project" value="TreeGrafter"/>
</dbReference>
<keyword evidence="2" id="KW-1185">Reference proteome</keyword>
<sequence length="123" mass="14578">KDCAEIFPKMFLDIHNSCVTSKLRDFIYVLENLPLEHCRTRPRIILLKRKARTLYEIISRACFRVWCFLLRPIVNALSLITLTYYPYTYHDLVFLTNDCEALDTGISQPRYTEDTLQLLEETI</sequence>
<dbReference type="Pfam" id="PF15153">
    <property type="entry name" value="CYTL1"/>
    <property type="match status" value="1"/>
</dbReference>
<dbReference type="PANTHER" id="PTHR15974">
    <property type="entry name" value="CYTOKINE-LIKE PROTEIN 1"/>
    <property type="match status" value="1"/>
</dbReference>
<organism evidence="1 2">
    <name type="scientific">Hemibagrus guttatus</name>
    <dbReference type="NCBI Taxonomy" id="175788"/>
    <lineage>
        <taxon>Eukaryota</taxon>
        <taxon>Metazoa</taxon>
        <taxon>Chordata</taxon>
        <taxon>Craniata</taxon>
        <taxon>Vertebrata</taxon>
        <taxon>Euteleostomi</taxon>
        <taxon>Actinopterygii</taxon>
        <taxon>Neopterygii</taxon>
        <taxon>Teleostei</taxon>
        <taxon>Ostariophysi</taxon>
        <taxon>Siluriformes</taxon>
        <taxon>Bagridae</taxon>
        <taxon>Hemibagrus</taxon>
    </lineage>
</organism>
<evidence type="ECO:0000313" key="1">
    <source>
        <dbReference type="EMBL" id="KAK3520817.1"/>
    </source>
</evidence>
<reference evidence="1" key="1">
    <citation type="submission" date="2023-06" db="EMBL/GenBank/DDBJ databases">
        <title>Male Hemibagrus guttatus genome.</title>
        <authorList>
            <person name="Bian C."/>
        </authorList>
    </citation>
    <scope>NUCLEOTIDE SEQUENCE</scope>
    <source>
        <strain evidence="1">Male_cb2023</strain>
        <tissue evidence="1">Muscle</tissue>
    </source>
</reference>
<dbReference type="EMBL" id="JAUCMX010000016">
    <property type="protein sequence ID" value="KAK3520817.1"/>
    <property type="molecule type" value="Genomic_DNA"/>
</dbReference>
<name>A0AAE0UUE1_9TELE</name>
<dbReference type="PANTHER" id="PTHR15974:SF0">
    <property type="entry name" value="CYTOKINE-LIKE PROTEIN 1"/>
    <property type="match status" value="1"/>
</dbReference>
<comment type="caution">
    <text evidence="1">The sequence shown here is derived from an EMBL/GenBank/DDBJ whole genome shotgun (WGS) entry which is preliminary data.</text>
</comment>
<dbReference type="Proteomes" id="UP001274896">
    <property type="component" value="Unassembled WGS sequence"/>
</dbReference>
<accession>A0AAE0UUE1</accession>
<dbReference type="InterPro" id="IPR029253">
    <property type="entry name" value="CYTL1"/>
</dbReference>
<dbReference type="AlphaFoldDB" id="A0AAE0UUE1"/>
<protein>
    <submittedName>
        <fullName evidence="1">Uncharacterized protein</fullName>
    </submittedName>
</protein>